<evidence type="ECO:0000256" key="8">
    <source>
        <dbReference type="ARBA" id="ARBA00023054"/>
    </source>
</evidence>
<dbReference type="PANTHER" id="PTHR46532">
    <property type="entry name" value="MALE FERTILITY FACTOR KL5"/>
    <property type="match status" value="1"/>
</dbReference>
<dbReference type="FunFam" id="1.20.58.1120:FF:000012">
    <property type="entry name" value="Dynein, axonemal, heavy chain 2"/>
    <property type="match status" value="1"/>
</dbReference>
<dbReference type="GO" id="GO:0045505">
    <property type="term" value="F:dynein intermediate chain binding"/>
    <property type="evidence" value="ECO:0007669"/>
    <property type="project" value="InterPro"/>
</dbReference>
<comment type="caution">
    <text evidence="19">The sequence shown here is derived from an EMBL/GenBank/DDBJ whole genome shotgun (WGS) entry which is preliminary data.</text>
</comment>
<accession>A0AAD9NZN8</accession>
<dbReference type="InterPro" id="IPR042222">
    <property type="entry name" value="Dynein_2_N"/>
</dbReference>
<dbReference type="Gene3D" id="1.10.8.710">
    <property type="match status" value="1"/>
</dbReference>
<keyword evidence="3" id="KW-0493">Microtubule</keyword>
<evidence type="ECO:0000259" key="16">
    <source>
        <dbReference type="Pfam" id="PF08393"/>
    </source>
</evidence>
<evidence type="ECO:0000256" key="2">
    <source>
        <dbReference type="ARBA" id="ARBA00022490"/>
    </source>
</evidence>
<proteinExistence type="predicted"/>
<feature type="domain" description="Dynein heavy chain hydrolytic ATP-binding dynein motor region" evidence="17">
    <location>
        <begin position="2018"/>
        <end position="2344"/>
    </location>
</feature>
<evidence type="ECO:0000256" key="4">
    <source>
        <dbReference type="ARBA" id="ARBA00022737"/>
    </source>
</evidence>
<dbReference type="FunFam" id="3.20.180.20:FF:000003">
    <property type="entry name" value="Dynein heavy chain 12, axonemal"/>
    <property type="match status" value="1"/>
</dbReference>
<feature type="domain" description="Dynein heavy chain tail" evidence="15">
    <location>
        <begin position="239"/>
        <end position="763"/>
    </location>
</feature>
<evidence type="ECO:0000256" key="13">
    <source>
        <dbReference type="SAM" id="Coils"/>
    </source>
</evidence>
<keyword evidence="6" id="KW-0067">ATP-binding</keyword>
<sequence>MAENGTATPEVVAEESKLGEATAAQSPPTSQQEEPGLTVESGDGNGAPLAGGEETASASEEIEPEPQGPTLEEFLRARLILGGLREAKWTEAHSQAVEDFATDQLRRILVAFIDPINGLVLQHKIPTVHTDELMYFMKSPQAPVVTADNFLRVVQYGKVDGGHIQSLLRQMMGIYAPIFFENKTWPDSIKNDFSAQLHKFLASLTDTRWKMEGKTVLYIPGEGLKMTPELAARDKDLIQRLENLSGISDQLDKLGVKRITEILQLAKSSYVNAFLKLSGQIKEGSYQAQSNLKFLLTLKDPCHDLSEAHPKDIPNMLPKILNLIRMIWVNSEFYTTRERLTGLLRKLSNEIIRRCSKEINLERIFSGYVESSSKTLNECINCCEKWKEIYSKMSKLHHRYSPSGWVLDKSSVFAQIDAFVQRCRDLLEVCDAQTQFARMGEGKNKEMPHFAGQRGPEIVRALLEIESVFTKNLSNLSAVRKTILDVKATTWHDDYNRFRGGLKDLEVMMQNAITSAFETVTTVEQGVEVLDVFMHLSTREAIRRTLDKKTVDVYTMFNDELNAVKKELTQKSSPLPPQHPKFAGQAHWARMLKKRIERSMMVLDRAYFLPKTGSGDETRIQYQGLCQALEEYMRKTFYDWTLTVDKEPMKLLEVPLMCRSQEKPGMIDINFDKSLLKLFVEIHYWERMMFEIPHYASEVYAKAEDLRNQREHVLLVVRDYNRIIAALSQEERGLFKERIRFLDKKIYLGLTKLTWVSKGMAEYFINECRIYAGKVQAIVDAYKTANMHIATTCRTISQKLLIKVDEKRVYENLEFDDAQRTHREYTQQKLRELHEDIVSTMKQTYEVFKSDPAEVQQHWRRYTEKMDKMVEEACRLNIKWSLQELSRAINGDGKSAPNPLFKVKVILEGDKVEFSPTLKQLATIVCSKAAYIINAIANIRRLPDILTTKRSTKQMIHEVIMNDDDIKKIQNQISAGMQANATNLQSYLSTWDNYREIWEINKDAFIRRYQKLNPQVSSFEADIARYTEVANNVQIQETILNIQFVLLDCSPLKFAILGHCQEWQNKFTSLLYEIATAKMRELHKYLITNADNVTRPPQTLDELGKSLELWEQLNHGRASTESQFQPLNEQFEIMMKYEVLIPDDVQEVFENLNNDWVVFQQSLVEAEVMLKKHKEKFKTGLLAQSEDFKKQVNSLVEEFHSKGPFSSAVNSENALALIANMRTQLQGLKDQEQQLRRGLGIFKIDQPPSKDITRMEHELDQLQAIWELTLDWETHWADWKTGSFVEIQTEAMEDHVNNLFRKLNKFSRELKDKNWEVLESSKAKVDQFRRTMPLITDLKNNAMRPRHWDQIQNEMNKTFQPTSEDFTLERIIEYGFDQYAEKICEISGAASKELQIEIGISEIASAWEVIELEMDPHKDKGHFKIRSTEDLFTSLEENQVKLSTMKASRFVKAFEHDVDYWERTLSHIMEVIELLLTIQRQWMYLDGCLWSRVAVVKGVCGQGWLWLRDCLWSRLSLVKGVYGQGCLWLRVAVVKGLSVVKGGCGQGTVYGQGWLWSRDCLWSRVAVVKGVCGQGWLWSRDCLWSRVAVVNGQSVVKGGCGQRTVCGQGWLWSTDCLWSRVAVVKGLSVVKGGCGQGTVCGQGWLWSKDCLWSRVAVVKGLCVVKGGCGQVTVCGQGWLWSRDCVWSRVAVVKGLWSRVDVVKGLSVNIFLGEDIRRQLPGESSDFDNININWKQITTRLNDTRNALRGTTEKGLYETLNDMNGKLEEIQKSLDMYLETKRQIFPRFYFLSNDDLLEILGQSKNPEAVQPHLKKCFDNIKSLVIIKTSLTNPKYDAQSMTSSDGETVPFNSTTALEGPVEAWLCDIEKNMRLTLKESLKAAKNSLRRMLNKRDKWVKEYPGQMCLTAGQIQWTADVTKALGITKERGDKKALKTLKKKQVAMLSKFSEAIRTNLTKIQRLKIVAIVTVEVHARDIIEKLIKTGCNDITAFEWLSQLRLYWDRDIDDCIIKQTNTQFQYGYEYLGNSGRLVITPLTDRCYMTLTTALHLHRGGSPKGPAGTGKTETTKDLGKSLGSYVIVVNCSEGLDYKSMGRMFSGLAQTGAWGCFDEFNRINIEVLSVVAQQILSILSALAAGSTRFVFEGREIRLEWSCGMFITMNPGYAGRTELPDNLKSMFRPISMVVPDSTLIAEIILFGEGFSNTKHLAKKVYTFYSLAIQQLSKQDHYDFGLRALVSVLRYAGRKKRINTQMLDEEVLLLSLKDMNIAKLTAGDLPLFHGIVQDLFQGVESPVSDYTKLRAAITAELGEAGLQSITHTMSKVIQLYETKSSRHSVMIVGQTLSGKSVSWRVLMAVMTRLAKEGDTTFQIVKDYPLNPKALSLGELYGEFDLNTNEWTDWGSLLHHEIDLFR</sequence>
<evidence type="ECO:0000256" key="10">
    <source>
        <dbReference type="ARBA" id="ARBA00023175"/>
    </source>
</evidence>
<evidence type="ECO:0000313" key="19">
    <source>
        <dbReference type="EMBL" id="KAK2185459.1"/>
    </source>
</evidence>
<evidence type="ECO:0000259" key="15">
    <source>
        <dbReference type="Pfam" id="PF08385"/>
    </source>
</evidence>
<evidence type="ECO:0000313" key="20">
    <source>
        <dbReference type="Proteomes" id="UP001209878"/>
    </source>
</evidence>
<organism evidence="19 20">
    <name type="scientific">Ridgeia piscesae</name>
    <name type="common">Tubeworm</name>
    <dbReference type="NCBI Taxonomy" id="27915"/>
    <lineage>
        <taxon>Eukaryota</taxon>
        <taxon>Metazoa</taxon>
        <taxon>Spiralia</taxon>
        <taxon>Lophotrochozoa</taxon>
        <taxon>Annelida</taxon>
        <taxon>Polychaeta</taxon>
        <taxon>Sedentaria</taxon>
        <taxon>Canalipalpata</taxon>
        <taxon>Sabellida</taxon>
        <taxon>Siboglinidae</taxon>
        <taxon>Ridgeia</taxon>
    </lineage>
</organism>
<keyword evidence="12" id="KW-0966">Cell projection</keyword>
<dbReference type="InterPro" id="IPR013594">
    <property type="entry name" value="Dynein_heavy_tail"/>
</dbReference>
<keyword evidence="5" id="KW-0547">Nucleotide-binding</keyword>
<feature type="region of interest" description="Disordered" evidence="14">
    <location>
        <begin position="1"/>
        <end position="70"/>
    </location>
</feature>
<evidence type="ECO:0000259" key="17">
    <source>
        <dbReference type="Pfam" id="PF12774"/>
    </source>
</evidence>
<dbReference type="Gene3D" id="1.20.58.1120">
    <property type="match status" value="1"/>
</dbReference>
<evidence type="ECO:0000256" key="14">
    <source>
        <dbReference type="SAM" id="MobiDB-lite"/>
    </source>
</evidence>
<dbReference type="InterPro" id="IPR043157">
    <property type="entry name" value="Dynein_AAA1S"/>
</dbReference>
<keyword evidence="7" id="KW-0243">Dynein</keyword>
<reference evidence="19" key="1">
    <citation type="journal article" date="2023" name="Mol. Biol. Evol.">
        <title>Third-Generation Sequencing Reveals the Adaptive Role of the Epigenome in Three Deep-Sea Polychaetes.</title>
        <authorList>
            <person name="Perez M."/>
            <person name="Aroh O."/>
            <person name="Sun Y."/>
            <person name="Lan Y."/>
            <person name="Juniper S.K."/>
            <person name="Young C.R."/>
            <person name="Angers B."/>
            <person name="Qian P.Y."/>
        </authorList>
    </citation>
    <scope>NUCLEOTIDE SEQUENCE</scope>
    <source>
        <strain evidence="19">R07B-5</strain>
    </source>
</reference>
<dbReference type="PANTHER" id="PTHR46532:SF11">
    <property type="entry name" value="DYNEIN AXONEMAL HEAVY CHAIN 12"/>
    <property type="match status" value="1"/>
</dbReference>
<protein>
    <submittedName>
        <fullName evidence="19">Uncharacterized protein</fullName>
    </submittedName>
</protein>
<evidence type="ECO:0000256" key="3">
    <source>
        <dbReference type="ARBA" id="ARBA00022701"/>
    </source>
</evidence>
<dbReference type="Gene3D" id="3.40.50.300">
    <property type="entry name" value="P-loop containing nucleotide triphosphate hydrolases"/>
    <property type="match status" value="2"/>
</dbReference>
<dbReference type="InterPro" id="IPR027417">
    <property type="entry name" value="P-loop_NTPase"/>
</dbReference>
<keyword evidence="11" id="KW-0206">Cytoskeleton</keyword>
<dbReference type="InterPro" id="IPR026983">
    <property type="entry name" value="DHC"/>
</dbReference>
<evidence type="ECO:0000256" key="12">
    <source>
        <dbReference type="ARBA" id="ARBA00023273"/>
    </source>
</evidence>
<evidence type="ECO:0000256" key="11">
    <source>
        <dbReference type="ARBA" id="ARBA00023212"/>
    </source>
</evidence>
<evidence type="ECO:0000256" key="7">
    <source>
        <dbReference type="ARBA" id="ARBA00023017"/>
    </source>
</evidence>
<dbReference type="InterPro" id="IPR035699">
    <property type="entry name" value="AAA_6"/>
</dbReference>
<dbReference type="Pfam" id="PF08393">
    <property type="entry name" value="DHC_N2"/>
    <property type="match status" value="2"/>
</dbReference>
<name>A0AAD9NZN8_RIDPI</name>
<dbReference type="Proteomes" id="UP001209878">
    <property type="component" value="Unassembled WGS sequence"/>
</dbReference>
<dbReference type="GO" id="GO:0007018">
    <property type="term" value="P:microtubule-based movement"/>
    <property type="evidence" value="ECO:0007669"/>
    <property type="project" value="InterPro"/>
</dbReference>
<dbReference type="Pfam" id="PF25007">
    <property type="entry name" value="DYH2-5-8_CC"/>
    <property type="match status" value="1"/>
</dbReference>
<dbReference type="InterPro" id="IPR013602">
    <property type="entry name" value="Dynein_heavy_linker"/>
</dbReference>
<dbReference type="Gene3D" id="1.10.287.2620">
    <property type="match status" value="1"/>
</dbReference>
<keyword evidence="8 13" id="KW-0175">Coiled coil</keyword>
<dbReference type="FunFam" id="3.40.50.300:FF:000044">
    <property type="entry name" value="Dynein heavy chain 5, axonemal"/>
    <property type="match status" value="1"/>
</dbReference>
<dbReference type="GO" id="GO:0051959">
    <property type="term" value="F:dynein light intermediate chain binding"/>
    <property type="evidence" value="ECO:0007669"/>
    <property type="project" value="InterPro"/>
</dbReference>
<dbReference type="Pfam" id="PF08385">
    <property type="entry name" value="DHC_N1"/>
    <property type="match status" value="1"/>
</dbReference>
<gene>
    <name evidence="19" type="ORF">NP493_233g02009</name>
</gene>
<dbReference type="FunFam" id="1.10.287.2620:FF:000002">
    <property type="entry name" value="Dynein heavy chain 2, axonemal"/>
    <property type="match status" value="1"/>
</dbReference>
<feature type="coiled-coil region" evidence="13">
    <location>
        <begin position="1211"/>
        <end position="1238"/>
    </location>
</feature>
<comment type="subcellular location">
    <subcellularLocation>
        <location evidence="1">Cytoplasm</location>
        <location evidence="1">Cytoskeleton</location>
        <location evidence="1">Cilium axoneme</location>
    </subcellularLocation>
</comment>
<dbReference type="EMBL" id="JAODUO010000235">
    <property type="protein sequence ID" value="KAK2185459.1"/>
    <property type="molecule type" value="Genomic_DNA"/>
</dbReference>
<keyword evidence="20" id="KW-1185">Reference proteome</keyword>
<dbReference type="InterPro" id="IPR042228">
    <property type="entry name" value="Dynein_linker_3"/>
</dbReference>
<dbReference type="Gene3D" id="1.20.140.100">
    <property type="entry name" value="Dynein heavy chain, N-terminal domain 2"/>
    <property type="match status" value="2"/>
</dbReference>
<keyword evidence="4" id="KW-0677">Repeat</keyword>
<keyword evidence="9" id="KW-0969">Cilium</keyword>
<feature type="compositionally biased region" description="Polar residues" evidence="14">
    <location>
        <begin position="23"/>
        <end position="33"/>
    </location>
</feature>
<keyword evidence="10" id="KW-0505">Motor protein</keyword>
<dbReference type="GO" id="GO:0005858">
    <property type="term" value="C:axonemal dynein complex"/>
    <property type="evidence" value="ECO:0007669"/>
    <property type="project" value="TreeGrafter"/>
</dbReference>
<dbReference type="GO" id="GO:0005524">
    <property type="term" value="F:ATP binding"/>
    <property type="evidence" value="ECO:0007669"/>
    <property type="project" value="UniProtKB-KW"/>
</dbReference>
<evidence type="ECO:0000256" key="9">
    <source>
        <dbReference type="ARBA" id="ARBA00023069"/>
    </source>
</evidence>
<evidence type="ECO:0000256" key="1">
    <source>
        <dbReference type="ARBA" id="ARBA00004430"/>
    </source>
</evidence>
<dbReference type="FunFam" id="1.10.8.710:FF:000001">
    <property type="entry name" value="Dynein axonemal heavy chain 2"/>
    <property type="match status" value="1"/>
</dbReference>
<feature type="domain" description="Dynein heavy chain linker" evidence="16">
    <location>
        <begin position="1708"/>
        <end position="1881"/>
    </location>
</feature>
<dbReference type="Gene3D" id="3.20.180.20">
    <property type="entry name" value="Dynein heavy chain, N-terminal domain 2"/>
    <property type="match status" value="1"/>
</dbReference>
<evidence type="ECO:0000259" key="18">
    <source>
        <dbReference type="Pfam" id="PF25007"/>
    </source>
</evidence>
<dbReference type="InterPro" id="IPR056759">
    <property type="entry name" value="DYH2-5-8_CC"/>
</dbReference>
<feature type="domain" description="Dynein heavy chain linker" evidence="16">
    <location>
        <begin position="1253"/>
        <end position="1489"/>
    </location>
</feature>
<evidence type="ECO:0000256" key="6">
    <source>
        <dbReference type="ARBA" id="ARBA00022840"/>
    </source>
</evidence>
<keyword evidence="2" id="KW-0963">Cytoplasm</keyword>
<evidence type="ECO:0000256" key="5">
    <source>
        <dbReference type="ARBA" id="ARBA00022741"/>
    </source>
</evidence>
<dbReference type="SUPFAM" id="SSF52540">
    <property type="entry name" value="P-loop containing nucleoside triphosphate hydrolases"/>
    <property type="match status" value="1"/>
</dbReference>
<dbReference type="GO" id="GO:0005874">
    <property type="term" value="C:microtubule"/>
    <property type="evidence" value="ECO:0007669"/>
    <property type="project" value="UniProtKB-KW"/>
</dbReference>
<feature type="domain" description="Dynein axonemal heavy chain 2/5/8 coiled-coil" evidence="18">
    <location>
        <begin position="1065"/>
        <end position="1184"/>
    </location>
</feature>
<dbReference type="Pfam" id="PF12774">
    <property type="entry name" value="AAA_6"/>
    <property type="match status" value="1"/>
</dbReference>